<comment type="similarity">
    <text evidence="5">Belongs to the FAD-binding monooxygenase family.</text>
</comment>
<keyword evidence="16" id="KW-1133">Transmembrane helix</keyword>
<dbReference type="GO" id="GO:0050661">
    <property type="term" value="F:NADP binding"/>
    <property type="evidence" value="ECO:0007669"/>
    <property type="project" value="InterPro"/>
</dbReference>
<dbReference type="InterPro" id="IPR036188">
    <property type="entry name" value="FAD/NAD-bd_sf"/>
</dbReference>
<evidence type="ECO:0000256" key="32">
    <source>
        <dbReference type="ARBA" id="ARBA00048990"/>
    </source>
</evidence>
<dbReference type="OrthoDB" id="5168853at2"/>
<dbReference type="InterPro" id="IPR050346">
    <property type="entry name" value="FMO-like"/>
</dbReference>
<keyword evidence="18" id="KW-0503">Monooxygenase</keyword>
<dbReference type="InterPro" id="IPR002257">
    <property type="entry name" value="Flavin_mOase_5"/>
</dbReference>
<keyword evidence="11" id="KW-0812">Transmembrane</keyword>
<evidence type="ECO:0000256" key="1">
    <source>
        <dbReference type="ARBA" id="ARBA00001974"/>
    </source>
</evidence>
<evidence type="ECO:0000256" key="2">
    <source>
        <dbReference type="ARBA" id="ARBA00004389"/>
    </source>
</evidence>
<comment type="cofactor">
    <cofactor evidence="1">
        <name>FAD</name>
        <dbReference type="ChEBI" id="CHEBI:57692"/>
    </cofactor>
</comment>
<comment type="caution">
    <text evidence="35">The sequence shown here is derived from an EMBL/GenBank/DDBJ whole genome shotgun (WGS) entry which is preliminary data.</text>
</comment>
<evidence type="ECO:0000256" key="23">
    <source>
        <dbReference type="ARBA" id="ARBA00033301"/>
    </source>
</evidence>
<protein>
    <recommendedName>
        <fullName evidence="7">Flavin-containing monooxygenase 5</fullName>
        <ecNumber evidence="6">1.6.3.1</ecNumber>
    </recommendedName>
    <alternativeName>
        <fullName evidence="23">Dimethylaniline monooxygenase [N-oxide-forming] 5</fullName>
    </alternativeName>
    <alternativeName>
        <fullName evidence="21">Dimethylaniline oxidase 5</fullName>
    </alternativeName>
    <alternativeName>
        <fullName evidence="22">NADPH oxidase</fullName>
    </alternativeName>
</protein>
<evidence type="ECO:0000256" key="14">
    <source>
        <dbReference type="ARBA" id="ARBA00022848"/>
    </source>
</evidence>
<keyword evidence="19" id="KW-0443">Lipid metabolism</keyword>
<evidence type="ECO:0000256" key="18">
    <source>
        <dbReference type="ARBA" id="ARBA00023033"/>
    </source>
</evidence>
<dbReference type="GO" id="GO:0006629">
    <property type="term" value="P:lipid metabolic process"/>
    <property type="evidence" value="ECO:0007669"/>
    <property type="project" value="UniProtKB-KW"/>
</dbReference>
<evidence type="ECO:0000256" key="6">
    <source>
        <dbReference type="ARBA" id="ARBA00012698"/>
    </source>
</evidence>
<dbReference type="Gene3D" id="3.50.50.60">
    <property type="entry name" value="FAD/NAD(P)-binding domain"/>
    <property type="match status" value="1"/>
</dbReference>
<evidence type="ECO:0000256" key="17">
    <source>
        <dbReference type="ARBA" id="ARBA00023002"/>
    </source>
</evidence>
<evidence type="ECO:0000256" key="12">
    <source>
        <dbReference type="ARBA" id="ARBA00022824"/>
    </source>
</evidence>
<evidence type="ECO:0000256" key="19">
    <source>
        <dbReference type="ARBA" id="ARBA00023098"/>
    </source>
</evidence>
<comment type="catalytic activity">
    <reaction evidence="28">
        <text>NADPH + O2 + H(+) = H2O2 + NADP(+)</text>
        <dbReference type="Rhea" id="RHEA:11260"/>
        <dbReference type="ChEBI" id="CHEBI:15378"/>
        <dbReference type="ChEBI" id="CHEBI:15379"/>
        <dbReference type="ChEBI" id="CHEBI:16240"/>
        <dbReference type="ChEBI" id="CHEBI:57783"/>
        <dbReference type="ChEBI" id="CHEBI:58349"/>
        <dbReference type="EC" id="1.6.3.1"/>
    </reaction>
    <physiologicalReaction direction="left-to-right" evidence="28">
        <dbReference type="Rhea" id="RHEA:11261"/>
    </physiologicalReaction>
</comment>
<comment type="catalytic activity">
    <reaction evidence="29">
        <text>hexan-3-one + NADPH + O2 + H(+) = ethyl butanoate + NADP(+) + H2O</text>
        <dbReference type="Rhea" id="RHEA:54844"/>
        <dbReference type="ChEBI" id="CHEBI:15377"/>
        <dbReference type="ChEBI" id="CHEBI:15378"/>
        <dbReference type="ChEBI" id="CHEBI:15379"/>
        <dbReference type="ChEBI" id="CHEBI:57783"/>
        <dbReference type="ChEBI" id="CHEBI:58349"/>
        <dbReference type="ChEBI" id="CHEBI:88764"/>
        <dbReference type="ChEBI" id="CHEBI:89891"/>
    </reaction>
    <physiologicalReaction direction="left-to-right" evidence="29">
        <dbReference type="Rhea" id="RHEA:54845"/>
    </physiologicalReaction>
</comment>
<dbReference type="Pfam" id="PF00743">
    <property type="entry name" value="FMO-like"/>
    <property type="match status" value="1"/>
</dbReference>
<comment type="catalytic activity">
    <reaction evidence="27">
        <text>sulcatone + NADPH + O2 + H(+) = 4-methylpent-3-en-1-yl acetate + NADP(+) + H2O</text>
        <dbReference type="Rhea" id="RHEA:54864"/>
        <dbReference type="ChEBI" id="CHEBI:15377"/>
        <dbReference type="ChEBI" id="CHEBI:15378"/>
        <dbReference type="ChEBI" id="CHEBI:15379"/>
        <dbReference type="ChEBI" id="CHEBI:16310"/>
        <dbReference type="ChEBI" id="CHEBI:57783"/>
        <dbReference type="ChEBI" id="CHEBI:58349"/>
        <dbReference type="ChEBI" id="CHEBI:138373"/>
    </reaction>
    <physiologicalReaction direction="left-to-right" evidence="27">
        <dbReference type="Rhea" id="RHEA:54865"/>
    </physiologicalReaction>
</comment>
<evidence type="ECO:0000256" key="8">
    <source>
        <dbReference type="ARBA" id="ARBA00022481"/>
    </source>
</evidence>
<comment type="catalytic activity">
    <reaction evidence="34">
        <text>octan-3-one + NADPH + O2 + H(+) = pentyl propanoate + NADP(+) + H2O</text>
        <dbReference type="Rhea" id="RHEA:54840"/>
        <dbReference type="ChEBI" id="CHEBI:15377"/>
        <dbReference type="ChEBI" id="CHEBI:15378"/>
        <dbReference type="ChEBI" id="CHEBI:15379"/>
        <dbReference type="ChEBI" id="CHEBI:57783"/>
        <dbReference type="ChEBI" id="CHEBI:58349"/>
        <dbReference type="ChEBI" id="CHEBI:80946"/>
        <dbReference type="ChEBI" id="CHEBI:87373"/>
    </reaction>
    <physiologicalReaction direction="left-to-right" evidence="34">
        <dbReference type="Rhea" id="RHEA:54841"/>
    </physiologicalReaction>
</comment>
<dbReference type="PRINTS" id="PR01125">
    <property type="entry name" value="FMOXYGENASE5"/>
</dbReference>
<accession>A0A543CY12</accession>
<evidence type="ECO:0000256" key="27">
    <source>
        <dbReference type="ARBA" id="ARBA00047855"/>
    </source>
</evidence>
<evidence type="ECO:0000256" key="10">
    <source>
        <dbReference type="ARBA" id="ARBA00022630"/>
    </source>
</evidence>
<dbReference type="PRINTS" id="PR00370">
    <property type="entry name" value="FMOXYGENASE"/>
</dbReference>
<keyword evidence="20" id="KW-0472">Membrane</keyword>
<dbReference type="GO" id="GO:0016174">
    <property type="term" value="F:NAD(P)H oxidase H2O2-forming activity"/>
    <property type="evidence" value="ECO:0007669"/>
    <property type="project" value="UniProtKB-EC"/>
</dbReference>
<evidence type="ECO:0000256" key="20">
    <source>
        <dbReference type="ARBA" id="ARBA00023136"/>
    </source>
</evidence>
<dbReference type="SUPFAM" id="SSF51905">
    <property type="entry name" value="FAD/NAD(P)-binding domain"/>
    <property type="match status" value="2"/>
</dbReference>
<organism evidence="35 36">
    <name type="scientific">Pseudonocardia kunmingensis</name>
    <dbReference type="NCBI Taxonomy" id="630975"/>
    <lineage>
        <taxon>Bacteria</taxon>
        <taxon>Bacillati</taxon>
        <taxon>Actinomycetota</taxon>
        <taxon>Actinomycetes</taxon>
        <taxon>Pseudonocardiales</taxon>
        <taxon>Pseudonocardiaceae</taxon>
        <taxon>Pseudonocardia</taxon>
    </lineage>
</organism>
<dbReference type="GO" id="GO:0004499">
    <property type="term" value="F:N,N-dimethylaniline monooxygenase activity"/>
    <property type="evidence" value="ECO:0007669"/>
    <property type="project" value="InterPro"/>
</dbReference>
<dbReference type="EC" id="1.6.3.1" evidence="6"/>
<evidence type="ECO:0000256" key="13">
    <source>
        <dbReference type="ARBA" id="ARBA00022827"/>
    </source>
</evidence>
<sequence>MKACIVGAGASGVTVAKSLEQRGVDFDWFEKGSELGGLWRYDNDSGTSSAYRSLQIDTSSRSLAYPDFPVPRGWPAYLRARQVLEYLERYAAEFGVAERVQTSTEVTAVAQVGDRWAVTTDRHGAGGHDTGEYDAVIVANGHLSVPRRPAFPGTFTGEEMHSHDYRTPEPLSGKTVVVVGMGNSACDIAVDLARVAGQVHLSTRRSAWILPKYLLGVPTDRWSGFFTRTLRLPTPVARNLVKTIARVAVGPQERFGVPRPRHPIHREHATIGQELLPYVAYDWIRMRPDIAELDGREVRFTDGTAVTADVVIYATGYDQSFPFLSEDLVAGAERGARLYRRIVHPDVPGLHFAGLVQPVGPTIPLVEVQGRWIARVLTGEVALPGKEEMAREIAAHRRWVEASFVGSERYRLEVDFRTYAGQLTADMAA</sequence>
<evidence type="ECO:0000256" key="7">
    <source>
        <dbReference type="ARBA" id="ARBA00019213"/>
    </source>
</evidence>
<comment type="catalytic activity">
    <reaction evidence="26">
        <text>heptan-2-one + NADPH + O2 + H(+) = pentyl acetate + NADP(+) + H2O</text>
        <dbReference type="Rhea" id="RHEA:54836"/>
        <dbReference type="ChEBI" id="CHEBI:5672"/>
        <dbReference type="ChEBI" id="CHEBI:15377"/>
        <dbReference type="ChEBI" id="CHEBI:15378"/>
        <dbReference type="ChEBI" id="CHEBI:15379"/>
        <dbReference type="ChEBI" id="CHEBI:57783"/>
        <dbReference type="ChEBI" id="CHEBI:58349"/>
        <dbReference type="ChEBI" id="CHEBI:87362"/>
    </reaction>
    <physiologicalReaction direction="left-to-right" evidence="26">
        <dbReference type="Rhea" id="RHEA:54837"/>
    </physiologicalReaction>
</comment>
<evidence type="ECO:0000256" key="3">
    <source>
        <dbReference type="ARBA" id="ARBA00004524"/>
    </source>
</evidence>
<keyword evidence="8" id="KW-0488">Methylation</keyword>
<dbReference type="RefSeq" id="WP_142065054.1">
    <property type="nucleotide sequence ID" value="NZ_VFPA01000008.1"/>
</dbReference>
<keyword evidence="9" id="KW-0597">Phosphoprotein</keyword>
<reference evidence="35 36" key="1">
    <citation type="submission" date="2019-06" db="EMBL/GenBank/DDBJ databases">
        <title>Sequencing the genomes of 1000 actinobacteria strains.</title>
        <authorList>
            <person name="Klenk H.-P."/>
        </authorList>
    </citation>
    <scope>NUCLEOTIDE SEQUENCE [LARGE SCALE GENOMIC DNA]</scope>
    <source>
        <strain evidence="35 36">DSM 45301</strain>
    </source>
</reference>
<evidence type="ECO:0000256" key="24">
    <source>
        <dbReference type="ARBA" id="ARBA00045722"/>
    </source>
</evidence>
<comment type="function">
    <text evidence="24">Acts as a Baeyer-Villiger monooxygenase on a broad range of substrates. Catalyzes the insertion of an oxygen atom into a carbon-carbon bond adjacent to a carbonyl, which converts ketones to esters. Active on diverse carbonyl compounds, whereas soft nucleophiles are mostly non- or poorly reactive. In contrast with other forms of FMO it is non- or poorly active on 'classical' substrates such as drugs, pesticides, and dietary components containing soft nucleophilic heteroatoms. Able to oxidize drug molecules bearing a carbonyl group on an aliphatic chain, such as nabumetone and pentoxifylline. Also, in the absence of substrates, shows slow but yet significant NADPH oxidase activity. Acts as a positive modulator of cholesterol biosynthesis as well as glucose homeostasis, promoting metabolic aging via pleiotropic effects.</text>
</comment>
<dbReference type="GO" id="GO:0050660">
    <property type="term" value="F:flavin adenine dinucleotide binding"/>
    <property type="evidence" value="ECO:0007669"/>
    <property type="project" value="InterPro"/>
</dbReference>
<keyword evidence="14" id="KW-0492">Microsome</keyword>
<dbReference type="AlphaFoldDB" id="A0A543CY12"/>
<dbReference type="FunFam" id="3.50.50.60:FF:000159">
    <property type="entry name" value="Dimethylaniline monooxygenase [N-oxide-forming]"/>
    <property type="match status" value="1"/>
</dbReference>
<keyword evidence="17" id="KW-0560">Oxidoreductase</keyword>
<dbReference type="EMBL" id="VFPA01000008">
    <property type="protein sequence ID" value="TQM01949.1"/>
    <property type="molecule type" value="Genomic_DNA"/>
</dbReference>
<evidence type="ECO:0000256" key="15">
    <source>
        <dbReference type="ARBA" id="ARBA00022857"/>
    </source>
</evidence>
<keyword evidence="12" id="KW-0256">Endoplasmic reticulum</keyword>
<dbReference type="PANTHER" id="PTHR23023">
    <property type="entry name" value="DIMETHYLANILINE MONOOXYGENASE"/>
    <property type="match status" value="1"/>
</dbReference>
<name>A0A543CY12_9PSEU</name>
<keyword evidence="36" id="KW-1185">Reference proteome</keyword>
<evidence type="ECO:0000256" key="31">
    <source>
        <dbReference type="ARBA" id="ARBA00048989"/>
    </source>
</evidence>
<evidence type="ECO:0000256" key="29">
    <source>
        <dbReference type="ARBA" id="ARBA00047977"/>
    </source>
</evidence>
<gene>
    <name evidence="35" type="ORF">FB558_8468</name>
</gene>
<dbReference type="InterPro" id="IPR000960">
    <property type="entry name" value="Flavin_mOase"/>
</dbReference>
<comment type="catalytic activity">
    <reaction evidence="33">
        <text>N,N-dimethylaniline + NADPH + O2 + H(+) = N,N-dimethylaniline N-oxide + NADP(+) + H2O</text>
        <dbReference type="Rhea" id="RHEA:24468"/>
        <dbReference type="ChEBI" id="CHEBI:15377"/>
        <dbReference type="ChEBI" id="CHEBI:15378"/>
        <dbReference type="ChEBI" id="CHEBI:15379"/>
        <dbReference type="ChEBI" id="CHEBI:16269"/>
        <dbReference type="ChEBI" id="CHEBI:17735"/>
        <dbReference type="ChEBI" id="CHEBI:57783"/>
        <dbReference type="ChEBI" id="CHEBI:58349"/>
        <dbReference type="EC" id="1.14.13.8"/>
    </reaction>
    <physiologicalReaction direction="left-to-right" evidence="33">
        <dbReference type="Rhea" id="RHEA:24469"/>
    </physiologicalReaction>
</comment>
<evidence type="ECO:0000256" key="11">
    <source>
        <dbReference type="ARBA" id="ARBA00022692"/>
    </source>
</evidence>
<dbReference type="PIRSF" id="PIRSF000332">
    <property type="entry name" value="FMO"/>
    <property type="match status" value="1"/>
</dbReference>
<evidence type="ECO:0000256" key="22">
    <source>
        <dbReference type="ARBA" id="ARBA00033213"/>
    </source>
</evidence>
<comment type="catalytic activity">
    <reaction evidence="32">
        <text>heptan-4-one + NADPH + O2 + H(+) = propyl butanoate + NADP(+) + H2O</text>
        <dbReference type="Rhea" id="RHEA:54852"/>
        <dbReference type="ChEBI" id="CHEBI:15377"/>
        <dbReference type="ChEBI" id="CHEBI:15378"/>
        <dbReference type="ChEBI" id="CHEBI:15379"/>
        <dbReference type="ChEBI" id="CHEBI:57783"/>
        <dbReference type="ChEBI" id="CHEBI:58349"/>
        <dbReference type="ChEBI" id="CHEBI:89484"/>
        <dbReference type="ChEBI" id="CHEBI:89719"/>
    </reaction>
    <physiologicalReaction direction="left-to-right" evidence="32">
        <dbReference type="Rhea" id="RHEA:54853"/>
    </physiologicalReaction>
</comment>
<dbReference type="InterPro" id="IPR020946">
    <property type="entry name" value="Flavin_mOase-like"/>
</dbReference>
<evidence type="ECO:0000256" key="34">
    <source>
        <dbReference type="ARBA" id="ARBA00049475"/>
    </source>
</evidence>
<comment type="subcellular location">
    <subcellularLocation>
        <location evidence="2">Endoplasmic reticulum membrane</location>
        <topology evidence="2">Single-pass membrane protein</topology>
    </subcellularLocation>
    <subcellularLocation>
        <location evidence="3">Microsome membrane</location>
    </subcellularLocation>
</comment>
<evidence type="ECO:0000256" key="4">
    <source>
        <dbReference type="ARBA" id="ARBA00009183"/>
    </source>
</evidence>
<evidence type="ECO:0000256" key="28">
    <source>
        <dbReference type="ARBA" id="ARBA00047864"/>
    </source>
</evidence>
<keyword evidence="15" id="KW-0521">NADP</keyword>
<proteinExistence type="inferred from homology"/>
<comment type="similarity">
    <text evidence="4">Belongs to the FMO family.</text>
</comment>
<evidence type="ECO:0000256" key="26">
    <source>
        <dbReference type="ARBA" id="ARBA00047574"/>
    </source>
</evidence>
<comment type="catalytic activity">
    <reaction evidence="30">
        <text>octan-3-one + NADPH + O2 + H(+) = ethyl hexanoate + NADP(+) + H2O</text>
        <dbReference type="Rhea" id="RHEA:54856"/>
        <dbReference type="ChEBI" id="CHEBI:15377"/>
        <dbReference type="ChEBI" id="CHEBI:15378"/>
        <dbReference type="ChEBI" id="CHEBI:15379"/>
        <dbReference type="ChEBI" id="CHEBI:57783"/>
        <dbReference type="ChEBI" id="CHEBI:58349"/>
        <dbReference type="ChEBI" id="CHEBI:80946"/>
        <dbReference type="ChEBI" id="CHEBI:86055"/>
    </reaction>
    <physiologicalReaction direction="left-to-right" evidence="30">
        <dbReference type="Rhea" id="RHEA:54857"/>
    </physiologicalReaction>
</comment>
<evidence type="ECO:0000313" key="36">
    <source>
        <dbReference type="Proteomes" id="UP000315677"/>
    </source>
</evidence>
<evidence type="ECO:0000256" key="16">
    <source>
        <dbReference type="ARBA" id="ARBA00022989"/>
    </source>
</evidence>
<evidence type="ECO:0000256" key="25">
    <source>
        <dbReference type="ARBA" id="ARBA00047426"/>
    </source>
</evidence>
<comment type="catalytic activity">
    <reaction evidence="31">
        <text>(2E)-geranial + NADPH + O2 + H(+) = (1E)-2,6-dimethylhepta-1,5-dien-1-yl formate + NADP(+) + H2O</text>
        <dbReference type="Rhea" id="RHEA:54860"/>
        <dbReference type="ChEBI" id="CHEBI:15377"/>
        <dbReference type="ChEBI" id="CHEBI:15378"/>
        <dbReference type="ChEBI" id="CHEBI:15379"/>
        <dbReference type="ChEBI" id="CHEBI:16980"/>
        <dbReference type="ChEBI" id="CHEBI:57783"/>
        <dbReference type="ChEBI" id="CHEBI:58349"/>
        <dbReference type="ChEBI" id="CHEBI:138375"/>
    </reaction>
    <physiologicalReaction direction="left-to-right" evidence="31">
        <dbReference type="Rhea" id="RHEA:54861"/>
    </physiologicalReaction>
</comment>
<evidence type="ECO:0000256" key="5">
    <source>
        <dbReference type="ARBA" id="ARBA00010139"/>
    </source>
</evidence>
<evidence type="ECO:0000256" key="9">
    <source>
        <dbReference type="ARBA" id="ARBA00022553"/>
    </source>
</evidence>
<comment type="catalytic activity">
    <reaction evidence="25">
        <text>hexan-3-one + NADPH + O2 + H(+) = propyl propanoate + NADP(+) + H2O</text>
        <dbReference type="Rhea" id="RHEA:54848"/>
        <dbReference type="ChEBI" id="CHEBI:15377"/>
        <dbReference type="ChEBI" id="CHEBI:15378"/>
        <dbReference type="ChEBI" id="CHEBI:15379"/>
        <dbReference type="ChEBI" id="CHEBI:57783"/>
        <dbReference type="ChEBI" id="CHEBI:58349"/>
        <dbReference type="ChEBI" id="CHEBI:89828"/>
        <dbReference type="ChEBI" id="CHEBI:89891"/>
    </reaction>
    <physiologicalReaction direction="left-to-right" evidence="25">
        <dbReference type="Rhea" id="RHEA:54849"/>
    </physiologicalReaction>
</comment>
<keyword evidence="10" id="KW-0285">Flavoprotein</keyword>
<evidence type="ECO:0000256" key="21">
    <source>
        <dbReference type="ARBA" id="ARBA00029728"/>
    </source>
</evidence>
<keyword evidence="13" id="KW-0274">FAD</keyword>
<dbReference type="Proteomes" id="UP000315677">
    <property type="component" value="Unassembled WGS sequence"/>
</dbReference>
<evidence type="ECO:0000256" key="33">
    <source>
        <dbReference type="ARBA" id="ARBA00049443"/>
    </source>
</evidence>
<evidence type="ECO:0000313" key="35">
    <source>
        <dbReference type="EMBL" id="TQM01949.1"/>
    </source>
</evidence>
<evidence type="ECO:0000256" key="30">
    <source>
        <dbReference type="ARBA" id="ARBA00048459"/>
    </source>
</evidence>